<reference evidence="2 3" key="1">
    <citation type="submission" date="2013-04" db="EMBL/GenBank/DDBJ databases">
        <title>Gluconobacter oxydans NBRC 3293 whole genome sequence.</title>
        <authorList>
            <person name="Matsutani M."/>
            <person name="Yakushi T."/>
            <person name="Matsushita K."/>
        </authorList>
    </citation>
    <scope>NUCLEOTIDE SEQUENCE [LARGE SCALE GENOMIC DNA]</scope>
    <source>
        <strain evidence="2 3">NBRC 3293</strain>
    </source>
</reference>
<dbReference type="PANTHER" id="PTHR33336:SF3">
    <property type="entry name" value="ABM DOMAIN-CONTAINING PROTEIN"/>
    <property type="match status" value="1"/>
</dbReference>
<name>A0A829WID2_GLUOY</name>
<dbReference type="GO" id="GO:0005829">
    <property type="term" value="C:cytosol"/>
    <property type="evidence" value="ECO:0007669"/>
    <property type="project" value="TreeGrafter"/>
</dbReference>
<dbReference type="InterPro" id="IPR050744">
    <property type="entry name" value="AI-2_Isomerase_LsrG"/>
</dbReference>
<evidence type="ECO:0000259" key="1">
    <source>
        <dbReference type="PROSITE" id="PS51725"/>
    </source>
</evidence>
<dbReference type="Pfam" id="PF03992">
    <property type="entry name" value="ABM"/>
    <property type="match status" value="1"/>
</dbReference>
<dbReference type="PANTHER" id="PTHR33336">
    <property type="entry name" value="QUINOL MONOOXYGENASE YGIN-RELATED"/>
    <property type="match status" value="1"/>
</dbReference>
<evidence type="ECO:0000313" key="2">
    <source>
        <dbReference type="EMBL" id="GEM16568.1"/>
    </source>
</evidence>
<dbReference type="Proteomes" id="UP000484858">
    <property type="component" value="Unassembled WGS sequence"/>
</dbReference>
<feature type="domain" description="ABM" evidence="1">
    <location>
        <begin position="39"/>
        <end position="128"/>
    </location>
</feature>
<dbReference type="InterPro" id="IPR007138">
    <property type="entry name" value="ABM_dom"/>
</dbReference>
<proteinExistence type="predicted"/>
<dbReference type="GO" id="GO:0016491">
    <property type="term" value="F:oxidoreductase activity"/>
    <property type="evidence" value="ECO:0007669"/>
    <property type="project" value="TreeGrafter"/>
</dbReference>
<gene>
    <name evidence="2" type="ORF">NBRC3293_1065</name>
</gene>
<dbReference type="InterPro" id="IPR011008">
    <property type="entry name" value="Dimeric_a/b-barrel"/>
</dbReference>
<dbReference type="PROSITE" id="PS51725">
    <property type="entry name" value="ABM"/>
    <property type="match status" value="1"/>
</dbReference>
<sequence>MSVSSILPVSEKLRNRYDRSCVVSFALQHAKENIMAGELTVIAEFETTPATYEKFLEACAYDSERSVADESGCHSFTVLSPETEADTVILVEVYTDRAAFEEHLKTPHFGVFAKAVKDLEIKERSIRFLKKRAP</sequence>
<protein>
    <recommendedName>
        <fullName evidence="1">ABM domain-containing protein</fullName>
    </recommendedName>
</protein>
<comment type="caution">
    <text evidence="2">The sequence shown here is derived from an EMBL/GenBank/DDBJ whole genome shotgun (WGS) entry which is preliminary data.</text>
</comment>
<accession>A0A829WID2</accession>
<dbReference type="SUPFAM" id="SSF54909">
    <property type="entry name" value="Dimeric alpha+beta barrel"/>
    <property type="match status" value="1"/>
</dbReference>
<organism evidence="2 3">
    <name type="scientific">Gluconobacter oxydans NBRC 3293</name>
    <dbReference type="NCBI Taxonomy" id="1315969"/>
    <lineage>
        <taxon>Bacteria</taxon>
        <taxon>Pseudomonadati</taxon>
        <taxon>Pseudomonadota</taxon>
        <taxon>Alphaproteobacteria</taxon>
        <taxon>Acetobacterales</taxon>
        <taxon>Acetobacteraceae</taxon>
        <taxon>Gluconobacter</taxon>
    </lineage>
</organism>
<dbReference type="AlphaFoldDB" id="A0A829WID2"/>
<dbReference type="Gene3D" id="3.30.70.100">
    <property type="match status" value="1"/>
</dbReference>
<dbReference type="EMBL" id="BARJ01000005">
    <property type="protein sequence ID" value="GEM16568.1"/>
    <property type="molecule type" value="Genomic_DNA"/>
</dbReference>
<evidence type="ECO:0000313" key="3">
    <source>
        <dbReference type="Proteomes" id="UP000484858"/>
    </source>
</evidence>